<dbReference type="RefSeq" id="WP_274150946.1">
    <property type="nucleotide sequence ID" value="NZ_CP117811.1"/>
</dbReference>
<keyword evidence="1" id="KW-1133">Transmembrane helix</keyword>
<feature type="transmembrane region" description="Helical" evidence="1">
    <location>
        <begin position="96"/>
        <end position="116"/>
    </location>
</feature>
<keyword evidence="1" id="KW-0812">Transmembrane</keyword>
<evidence type="ECO:0000256" key="1">
    <source>
        <dbReference type="SAM" id="Phobius"/>
    </source>
</evidence>
<feature type="transmembrane region" description="Helical" evidence="1">
    <location>
        <begin position="173"/>
        <end position="191"/>
    </location>
</feature>
<proteinExistence type="predicted"/>
<evidence type="ECO:0000313" key="2">
    <source>
        <dbReference type="EMBL" id="WDE96881.1"/>
    </source>
</evidence>
<organism evidence="2 3">
    <name type="scientific">Lentisphaera profundi</name>
    <dbReference type="NCBI Taxonomy" id="1658616"/>
    <lineage>
        <taxon>Bacteria</taxon>
        <taxon>Pseudomonadati</taxon>
        <taxon>Lentisphaerota</taxon>
        <taxon>Lentisphaeria</taxon>
        <taxon>Lentisphaerales</taxon>
        <taxon>Lentisphaeraceae</taxon>
        <taxon>Lentisphaera</taxon>
    </lineage>
</organism>
<sequence>MYQPTFECLHCRHNVNVTEDLLGNKINCPSCEQLIKIPKFLRIKEVEAELLNSERRPAVKKVPTKIKDDADTPPVKNESTTEYVKLIGLPLKKNNYIQLQSFIILALLSLGLYAAFSAQETILSFKSSSVKLVSFILIPLEIIESIYALKNKTFHVNESDEVRYSIELQKKGTTYLAIAILAILVIFGLAIRQTNMLND</sequence>
<reference evidence="2 3" key="1">
    <citation type="submission" date="2023-02" db="EMBL/GenBank/DDBJ databases">
        <title>Genome sequence of Lentisphaera profundi SAORIC-696.</title>
        <authorList>
            <person name="Kim e."/>
            <person name="Cho J.-C."/>
            <person name="Choi A."/>
            <person name="Kang I."/>
        </authorList>
    </citation>
    <scope>NUCLEOTIDE SEQUENCE [LARGE SCALE GENOMIC DNA]</scope>
    <source>
        <strain evidence="2 3">SAORIC-696</strain>
    </source>
</reference>
<name>A0ABY7VVN3_9BACT</name>
<dbReference type="EMBL" id="CP117811">
    <property type="protein sequence ID" value="WDE96881.1"/>
    <property type="molecule type" value="Genomic_DNA"/>
</dbReference>
<accession>A0ABY7VVN3</accession>
<keyword evidence="3" id="KW-1185">Reference proteome</keyword>
<evidence type="ECO:0008006" key="4">
    <source>
        <dbReference type="Google" id="ProtNLM"/>
    </source>
</evidence>
<gene>
    <name evidence="2" type="ORF">PQO03_02765</name>
</gene>
<dbReference type="Proteomes" id="UP001214250">
    <property type="component" value="Chromosome 1"/>
</dbReference>
<evidence type="ECO:0000313" key="3">
    <source>
        <dbReference type="Proteomes" id="UP001214250"/>
    </source>
</evidence>
<protein>
    <recommendedName>
        <fullName evidence="4">Zinc finger/thioredoxin putative domain-containing protein</fullName>
    </recommendedName>
</protein>
<keyword evidence="1" id="KW-0472">Membrane</keyword>